<evidence type="ECO:0000256" key="5">
    <source>
        <dbReference type="ARBA" id="ARBA00023004"/>
    </source>
</evidence>
<dbReference type="Pfam" id="PF00034">
    <property type="entry name" value="Cytochrom_C"/>
    <property type="match status" value="1"/>
</dbReference>
<keyword evidence="1" id="KW-0813">Transport</keyword>
<dbReference type="PROSITE" id="PS51007">
    <property type="entry name" value="CYTC"/>
    <property type="match status" value="2"/>
</dbReference>
<sequence length="202" mass="21393">MKSSKLSSMVVHSLLAATLCTIGNVSIADTQQVASVSPEEMTKLVASCSACHGADGISPSAEWPNLAGQKAGYMATQIKAVRDGSREVPTMSVFVQDLDDAQIEALSEHYASLPAAGGPTMASASLPGANIRGKCISCHGVEGKTVNQEWPNLAGQKKEYLEAQLLAFRSGSRVGPPMNNIARMFDEQEIKDVAEYYSQTGK</sequence>
<dbReference type="Gene3D" id="1.10.760.10">
    <property type="entry name" value="Cytochrome c-like domain"/>
    <property type="match status" value="2"/>
</dbReference>
<dbReference type="KEGG" id="gai:IMCC3135_19690"/>
<evidence type="ECO:0000256" key="4">
    <source>
        <dbReference type="ARBA" id="ARBA00022982"/>
    </source>
</evidence>
<dbReference type="Pfam" id="PF13442">
    <property type="entry name" value="Cytochrome_CBB3"/>
    <property type="match status" value="1"/>
</dbReference>
<keyword evidence="10" id="KW-1185">Reference proteome</keyword>
<protein>
    <submittedName>
        <fullName evidence="9">Cytochrome c-552</fullName>
    </submittedName>
</protein>
<dbReference type="GO" id="GO:0009055">
    <property type="term" value="F:electron transfer activity"/>
    <property type="evidence" value="ECO:0007669"/>
    <property type="project" value="InterPro"/>
</dbReference>
<proteinExistence type="predicted"/>
<dbReference type="RefSeq" id="WP_088919114.1">
    <property type="nucleotide sequence ID" value="NZ_CP018632.1"/>
</dbReference>
<feature type="signal peptide" evidence="7">
    <location>
        <begin position="1"/>
        <end position="28"/>
    </location>
</feature>
<evidence type="ECO:0000256" key="6">
    <source>
        <dbReference type="PROSITE-ProRule" id="PRU00433"/>
    </source>
</evidence>
<feature type="chain" id="PRO_5016403245" evidence="7">
    <location>
        <begin position="29"/>
        <end position="202"/>
    </location>
</feature>
<evidence type="ECO:0000256" key="1">
    <source>
        <dbReference type="ARBA" id="ARBA00022448"/>
    </source>
</evidence>
<keyword evidence="3 6" id="KW-0479">Metal-binding</keyword>
<evidence type="ECO:0000313" key="10">
    <source>
        <dbReference type="Proteomes" id="UP000250079"/>
    </source>
</evidence>
<keyword evidence="7" id="KW-0732">Signal</keyword>
<keyword evidence="2 6" id="KW-0349">Heme</keyword>
<feature type="domain" description="Cytochrome c" evidence="8">
    <location>
        <begin position="123"/>
        <end position="201"/>
    </location>
</feature>
<keyword evidence="5 6" id="KW-0408">Iron</keyword>
<evidence type="ECO:0000256" key="3">
    <source>
        <dbReference type="ARBA" id="ARBA00022723"/>
    </source>
</evidence>
<dbReference type="SUPFAM" id="SSF46626">
    <property type="entry name" value="Cytochrome c"/>
    <property type="match status" value="2"/>
</dbReference>
<dbReference type="GO" id="GO:0046872">
    <property type="term" value="F:metal ion binding"/>
    <property type="evidence" value="ECO:0007669"/>
    <property type="project" value="UniProtKB-KW"/>
</dbReference>
<dbReference type="Proteomes" id="UP000250079">
    <property type="component" value="Chromosome"/>
</dbReference>
<dbReference type="InterPro" id="IPR050597">
    <property type="entry name" value="Cytochrome_c_Oxidase_Subunit"/>
</dbReference>
<evidence type="ECO:0000256" key="7">
    <source>
        <dbReference type="SAM" id="SignalP"/>
    </source>
</evidence>
<dbReference type="GO" id="GO:0020037">
    <property type="term" value="F:heme binding"/>
    <property type="evidence" value="ECO:0007669"/>
    <property type="project" value="InterPro"/>
</dbReference>
<dbReference type="PANTHER" id="PTHR33751">
    <property type="entry name" value="CBB3-TYPE CYTOCHROME C OXIDASE SUBUNIT FIXP"/>
    <property type="match status" value="1"/>
</dbReference>
<dbReference type="OrthoDB" id="9773456at2"/>
<reference evidence="9 10" key="1">
    <citation type="submission" date="2016-12" db="EMBL/GenBank/DDBJ databases">
        <authorList>
            <person name="Song W.-J."/>
            <person name="Kurnit D.M."/>
        </authorList>
    </citation>
    <scope>NUCLEOTIDE SEQUENCE [LARGE SCALE GENOMIC DNA]</scope>
    <source>
        <strain evidence="9 10">IMCC3135</strain>
    </source>
</reference>
<evidence type="ECO:0000256" key="2">
    <source>
        <dbReference type="ARBA" id="ARBA00022617"/>
    </source>
</evidence>
<gene>
    <name evidence="9" type="primary">cyc1</name>
    <name evidence="9" type="ORF">IMCC3135_19690</name>
</gene>
<keyword evidence="4" id="KW-0249">Electron transport</keyword>
<accession>A0A2Z2P128</accession>
<dbReference type="InterPro" id="IPR036909">
    <property type="entry name" value="Cyt_c-like_dom_sf"/>
</dbReference>
<evidence type="ECO:0000259" key="8">
    <source>
        <dbReference type="PROSITE" id="PS51007"/>
    </source>
</evidence>
<name>A0A2Z2P128_9GAMM</name>
<dbReference type="AlphaFoldDB" id="A0A2Z2P128"/>
<organism evidence="9 10">
    <name type="scientific">Granulosicoccus antarcticus IMCC3135</name>
    <dbReference type="NCBI Taxonomy" id="1192854"/>
    <lineage>
        <taxon>Bacteria</taxon>
        <taxon>Pseudomonadati</taxon>
        <taxon>Pseudomonadota</taxon>
        <taxon>Gammaproteobacteria</taxon>
        <taxon>Chromatiales</taxon>
        <taxon>Granulosicoccaceae</taxon>
        <taxon>Granulosicoccus</taxon>
    </lineage>
</organism>
<dbReference type="PANTHER" id="PTHR33751:SF9">
    <property type="entry name" value="CYTOCHROME C4"/>
    <property type="match status" value="1"/>
</dbReference>
<dbReference type="InterPro" id="IPR009056">
    <property type="entry name" value="Cyt_c-like_dom"/>
</dbReference>
<evidence type="ECO:0000313" key="9">
    <source>
        <dbReference type="EMBL" id="ASJ74017.1"/>
    </source>
</evidence>
<feature type="domain" description="Cytochrome c" evidence="8">
    <location>
        <begin position="28"/>
        <end position="114"/>
    </location>
</feature>
<dbReference type="EMBL" id="CP018632">
    <property type="protein sequence ID" value="ASJ74017.1"/>
    <property type="molecule type" value="Genomic_DNA"/>
</dbReference>